<dbReference type="GO" id="GO:0035658">
    <property type="term" value="C:Mon1-Ccz1 complex"/>
    <property type="evidence" value="ECO:0007669"/>
    <property type="project" value="TreeGrafter"/>
</dbReference>
<proteinExistence type="inferred from homology"/>
<dbReference type="GO" id="GO:0000329">
    <property type="term" value="C:fungal-type vacuole membrane"/>
    <property type="evidence" value="ECO:0007669"/>
    <property type="project" value="TreeGrafter"/>
</dbReference>
<comment type="function">
    <text evidence="5">Required for multiple vacuole delivery pathways including the cytoplasm to vacuole transport (Cvt), autophagy, pexophagy and endocytosis.</text>
</comment>
<dbReference type="Pfam" id="PF19037">
    <property type="entry name" value="Fuz_longin_2"/>
    <property type="match status" value="1"/>
</dbReference>
<dbReference type="AlphaFoldDB" id="A0A7T7BJV1"/>
<comment type="subcellular location">
    <subcellularLocation>
        <location evidence="5">Endosome</location>
        <location evidence="5">Multivesicular body membrane</location>
        <topology evidence="5">Peripheral membrane protein</topology>
    </subcellularLocation>
    <subcellularLocation>
        <location evidence="1 5">Prevacuolar compartment membrane</location>
        <topology evidence="1 5">Peripheral membrane protein</topology>
    </subcellularLocation>
    <subcellularLocation>
        <location evidence="5">Vacuole membrane</location>
        <topology evidence="5">Peripheral membrane protein</topology>
    </subcellularLocation>
</comment>
<evidence type="ECO:0000259" key="7">
    <source>
        <dbReference type="Pfam" id="PF19036"/>
    </source>
</evidence>
<feature type="domain" description="FUZ/MON1/HPS1 third Longin" evidence="9">
    <location>
        <begin position="561"/>
        <end position="660"/>
    </location>
</feature>
<evidence type="ECO:0000256" key="6">
    <source>
        <dbReference type="SAM" id="MobiDB-lite"/>
    </source>
</evidence>
<comment type="function">
    <text evidence="4">In complex with CCZ1, is required for multiple vacuole delivery pathways including the cytoplasm to vacuole transport (Cvt), autophagy, pexophagy and endocytosis. The MON1-CCZ1 complex acts at the fusion of vesicles with the vacuole, through its regulation of the SNARE complex during the coordinated priming and docking stages of fusion, and particularly at the stage of tethering/docking.</text>
</comment>
<reference evidence="10 11" key="1">
    <citation type="submission" date="2020-08" db="EMBL/GenBank/DDBJ databases">
        <title>The completed genome sequence of the pathogenic ascomycete fungus Penicillium digitatum.</title>
        <authorList>
            <person name="Wang M."/>
        </authorList>
    </citation>
    <scope>NUCLEOTIDE SEQUENCE [LARGE SCALE GENOMIC DNA]</scope>
    <source>
        <strain evidence="10 11">PdW03</strain>
    </source>
</reference>
<sequence>MLARSHAAQAATFNCFVPPWGSSDSPSTSSNCQIDNHHSTSDRVKKRMPAAGMNTQGDPNTDGEQPVETSKQPYLSSSTTPDHDENSDSSEGERPPLPPRPNKLSLLNDETGPRAALQAEATTAISRTDTETQLLEAVDSPYSALAVRSLTRGPKARASLSQLASPRGSEAGDSASIRSSIPNGDFGDVEALFVDFAATVPVSQRQGATGLLDFPEFAADDIDDDGIQSEFEAVGELNEEGDNEELLLQRWKAKRKHYVILSAAGKPIWTRHGDSGLISGYVGVIQTIISFYEEANDHLRGFSAGDTRFVVLTRGSLHLVAISRMMESDNQLRLQLEALYMQILSTLTLPSLTHLFSVRPSTDLSRPLQGSESLLSSLADSFTRGSPSTLLSALECLKIRKKHRQAINNALLKTKASTLLYGLLVAGGRLVSVVRPKKHSLHPGDLQLLFNMIFEADGVKAGGGECWIPVCLPGFNSSGYLYMYVSFLDIRGEIEHSAEITKDESVAIVLISPDKEAFFEMQGMRDALLEQMEKNGSLKEIKTAIDNGRPATTDIVPGTVLHHFLYKSRANVQFTMSSYAPEFSSVTRRRRLMSMYNNLHASIHAKNTHVKVHHCVSRSATSFGWVTPVFEFYCIAEPNTNRNALAQSASKIAQWVQREEERLFIIGGAVF</sequence>
<keyword evidence="5" id="KW-0926">Vacuole</keyword>
<feature type="domain" description="FUZ/MON1/HPS1 first Longin" evidence="7">
    <location>
        <begin position="256"/>
        <end position="378"/>
    </location>
</feature>
<keyword evidence="5" id="KW-0472">Membrane</keyword>
<comment type="similarity">
    <text evidence="5">Belongs to the MON1/SAND family.</text>
</comment>
<evidence type="ECO:0000256" key="2">
    <source>
        <dbReference type="ARBA" id="ARBA00018132"/>
    </source>
</evidence>
<organism evidence="10 11">
    <name type="scientific">Penicillium digitatum</name>
    <name type="common">Green mold</name>
    <dbReference type="NCBI Taxonomy" id="36651"/>
    <lineage>
        <taxon>Eukaryota</taxon>
        <taxon>Fungi</taxon>
        <taxon>Dikarya</taxon>
        <taxon>Ascomycota</taxon>
        <taxon>Pezizomycotina</taxon>
        <taxon>Eurotiomycetes</taxon>
        <taxon>Eurotiomycetidae</taxon>
        <taxon>Eurotiales</taxon>
        <taxon>Aspergillaceae</taxon>
        <taxon>Penicillium</taxon>
    </lineage>
</organism>
<gene>
    <name evidence="10" type="ORF">Pdw03_6352</name>
</gene>
<dbReference type="PANTHER" id="PTHR13027:SF7">
    <property type="entry name" value="VACUOLAR FUSION PROTEIN MON1 HOMOLOG"/>
    <property type="match status" value="1"/>
</dbReference>
<evidence type="ECO:0000259" key="8">
    <source>
        <dbReference type="Pfam" id="PF19037"/>
    </source>
</evidence>
<dbReference type="GO" id="GO:0006623">
    <property type="term" value="P:protein targeting to vacuole"/>
    <property type="evidence" value="ECO:0007669"/>
    <property type="project" value="UniProtKB-UniRule"/>
</dbReference>
<dbReference type="InterPro" id="IPR043972">
    <property type="entry name" value="FUZ/MON1/HPS1_longin_1"/>
</dbReference>
<feature type="domain" description="FUZ/MON1/HPS1 second Longin" evidence="8">
    <location>
        <begin position="418"/>
        <end position="528"/>
    </location>
</feature>
<dbReference type="InterPro" id="IPR043970">
    <property type="entry name" value="FUZ/MON1/HPS1_longin_3"/>
</dbReference>
<keyword evidence="5" id="KW-0653">Protein transport</keyword>
<dbReference type="InterPro" id="IPR004353">
    <property type="entry name" value="Mon1"/>
</dbReference>
<dbReference type="Pfam" id="PF19036">
    <property type="entry name" value="Fuz_longin_1"/>
    <property type="match status" value="1"/>
</dbReference>
<feature type="region of interest" description="Disordered" evidence="6">
    <location>
        <begin position="15"/>
        <end position="108"/>
    </location>
</feature>
<accession>A0A7T7BJV1</accession>
<evidence type="ECO:0000313" key="10">
    <source>
        <dbReference type="EMBL" id="QQK42451.1"/>
    </source>
</evidence>
<keyword evidence="5" id="KW-0813">Transport</keyword>
<dbReference type="InterPro" id="IPR043971">
    <property type="entry name" value="FUZ/MON1/HPS1_longin_2"/>
</dbReference>
<evidence type="ECO:0000259" key="9">
    <source>
        <dbReference type="Pfam" id="PF19038"/>
    </source>
</evidence>
<evidence type="ECO:0000256" key="4">
    <source>
        <dbReference type="ARBA" id="ARBA00043892"/>
    </source>
</evidence>
<dbReference type="GO" id="GO:0006914">
    <property type="term" value="P:autophagy"/>
    <property type="evidence" value="ECO:0007669"/>
    <property type="project" value="UniProtKB-UniRule"/>
</dbReference>
<dbReference type="GO" id="GO:0016192">
    <property type="term" value="P:vesicle-mediated transport"/>
    <property type="evidence" value="ECO:0007669"/>
    <property type="project" value="InterPro"/>
</dbReference>
<evidence type="ECO:0000256" key="5">
    <source>
        <dbReference type="RuleBase" id="RU367048"/>
    </source>
</evidence>
<name>A0A7T7BJV1_PENDI</name>
<dbReference type="GO" id="GO:0032585">
    <property type="term" value="C:multivesicular body membrane"/>
    <property type="evidence" value="ECO:0007669"/>
    <property type="project" value="UniProtKB-SubCell"/>
</dbReference>
<keyword evidence="3 5" id="KW-0967">Endosome</keyword>
<evidence type="ECO:0000313" key="11">
    <source>
        <dbReference type="Proteomes" id="UP000595662"/>
    </source>
</evidence>
<dbReference type="Pfam" id="PF19038">
    <property type="entry name" value="Fuz_longin_3"/>
    <property type="match status" value="1"/>
</dbReference>
<feature type="compositionally biased region" description="Polar residues" evidence="6">
    <location>
        <begin position="53"/>
        <end position="80"/>
    </location>
</feature>
<dbReference type="RefSeq" id="XP_065956402.1">
    <property type="nucleotide sequence ID" value="XM_066101319.1"/>
</dbReference>
<feature type="compositionally biased region" description="Basic and acidic residues" evidence="6">
    <location>
        <begin position="81"/>
        <end position="94"/>
    </location>
</feature>
<evidence type="ECO:0000256" key="1">
    <source>
        <dbReference type="ARBA" id="ARBA00004380"/>
    </source>
</evidence>
<dbReference type="PANTHER" id="PTHR13027">
    <property type="entry name" value="SAND PROTEIN-RELATED"/>
    <property type="match status" value="1"/>
</dbReference>
<dbReference type="VEuPathDB" id="FungiDB:PDIP_37480"/>
<protein>
    <recommendedName>
        <fullName evidence="2 5">Vacuolar fusion protein MON1</fullName>
    </recommendedName>
</protein>
<evidence type="ECO:0000256" key="3">
    <source>
        <dbReference type="ARBA" id="ARBA00022753"/>
    </source>
</evidence>
<dbReference type="EMBL" id="CP060775">
    <property type="protein sequence ID" value="QQK42451.1"/>
    <property type="molecule type" value="Genomic_DNA"/>
</dbReference>
<dbReference type="GeneID" id="26232066"/>
<dbReference type="PRINTS" id="PR01546">
    <property type="entry name" value="YEAST73DUF"/>
</dbReference>
<dbReference type="Proteomes" id="UP000595662">
    <property type="component" value="Chromosome 2"/>
</dbReference>
<keyword evidence="5" id="KW-0072">Autophagy</keyword>